<dbReference type="AlphaFoldDB" id="A0A559TEX0"/>
<name>A0A559TEX0_9HYPH</name>
<dbReference type="EMBL" id="VISO01000002">
    <property type="protein sequence ID" value="TVZ73157.1"/>
    <property type="molecule type" value="Genomic_DNA"/>
</dbReference>
<dbReference type="Proteomes" id="UP000319824">
    <property type="component" value="Unassembled WGS sequence"/>
</dbReference>
<sequence>MVSILFSVSGIAVCVLRRWLTSPAEAAGASPRVLGLIYTESYLQPRVGFGSRLNSRRKVVGDNRPEFVGDPPGSFPERLTSEGWLSAIRRDPQTVECVACTGQGGAMPLNLTAMRPRCLTSPAQIGTAGRPPAPPKELGLASDEIKACLGDLQHRQVASGRCRRVDGNPLRSEGRLQDRCMSVDHEERQTRALT</sequence>
<proteinExistence type="predicted"/>
<reference evidence="1 2" key="1">
    <citation type="submission" date="2019-06" db="EMBL/GenBank/DDBJ databases">
        <title>Pac Bio to generate improved reference genome sequences for organisms with transposon mutant libraries (support for FEBA project).</title>
        <authorList>
            <person name="Blow M."/>
        </authorList>
    </citation>
    <scope>NUCLEOTIDE SEQUENCE [LARGE SCALE GENOMIC DNA]</scope>
    <source>
        <strain evidence="1 2">USDA 1844</strain>
    </source>
</reference>
<evidence type="ECO:0000313" key="2">
    <source>
        <dbReference type="Proteomes" id="UP000319824"/>
    </source>
</evidence>
<comment type="caution">
    <text evidence="1">The sequence shown here is derived from an EMBL/GenBank/DDBJ whole genome shotgun (WGS) entry which is preliminary data.</text>
</comment>
<gene>
    <name evidence="1" type="ORF">BCL32_1369</name>
</gene>
<protein>
    <submittedName>
        <fullName evidence="1">Uncharacterized protein</fullName>
    </submittedName>
</protein>
<organism evidence="1 2">
    <name type="scientific">Rhizobium mongolense USDA 1844</name>
    <dbReference type="NCBI Taxonomy" id="1079460"/>
    <lineage>
        <taxon>Bacteria</taxon>
        <taxon>Pseudomonadati</taxon>
        <taxon>Pseudomonadota</taxon>
        <taxon>Alphaproteobacteria</taxon>
        <taxon>Hyphomicrobiales</taxon>
        <taxon>Rhizobiaceae</taxon>
        <taxon>Rhizobium/Agrobacterium group</taxon>
        <taxon>Rhizobium</taxon>
    </lineage>
</organism>
<evidence type="ECO:0000313" key="1">
    <source>
        <dbReference type="EMBL" id="TVZ73157.1"/>
    </source>
</evidence>
<accession>A0A559TEX0</accession>